<gene>
    <name evidence="2" type="ORF">HGR_10610</name>
</gene>
<dbReference type="GO" id="GO:0004540">
    <property type="term" value="F:RNA nuclease activity"/>
    <property type="evidence" value="ECO:0007669"/>
    <property type="project" value="InterPro"/>
</dbReference>
<dbReference type="AlphaFoldDB" id="F3KUI8"/>
<dbReference type="OrthoDB" id="5288992at2"/>
<dbReference type="Pfam" id="PF00773">
    <property type="entry name" value="RNB"/>
    <property type="match status" value="2"/>
</dbReference>
<dbReference type="InterPro" id="IPR050180">
    <property type="entry name" value="RNR_Ribonuclease"/>
</dbReference>
<dbReference type="EMBL" id="AEGR01000061">
    <property type="protein sequence ID" value="EGI76565.1"/>
    <property type="molecule type" value="Genomic_DNA"/>
</dbReference>
<sequence>MFALFDEAGKFLAGRILSEADASLQVELDTGKRVKVKAANVLLKFEKPAPAALLAEAQPLAQGIELDLAWEFAPEEDFGFAELAALYFQDPPTLTQQAAALLRLHEAPHYFRRAGKGRYKKAPAEIIQQALAAIEKKRLLQIQIGEWAQQLAQGSCPAPIREQLYKILFKPDKNAAEYKAVVEAARATQKAPLDLLQAAGAIDSPYQFHWRRFLFDNFPKGYGFPANLVAPEIKDELPTASVQAYSIDDSQTTEIDDALSVQGLGSGMVTVGVHIAAPGLAVQRGDAIDKLGRDRLSTVYMPGYKITMLPDEVVQRYTLQEGQACPAVSLYARFKEDTLELVDSDTKLERVPIAHNLRHDQLDGVVTEQWLSDPGFTHAITPEAGSHAALLTPALRAELGFLHRLAKHLKAQREIVRGKPETFNRPDYNFRLHGSTGEPQGQEQVQISVRQRGAALDLIVAEAMILANSSWGQWLAELGVPAIYRSQASLAPGVKVRMGVKALPHAGIGVPSYAWSTSPLRRYTDLVNQWQIIACARHGKTAALAAPFRPKDAELFAIISAFDAAYTAYNGYQATIERYWTLKYLAQQGIGELDATVFKDNLARADTLPLVLPVLGTQGLPRGARVRVKLGAIDEVALDVGGTVIARLDTDANGEVGDNADAVEGEGEDDDTLAAGPIAIAVDVNEAPEAEDAPPPASGS</sequence>
<keyword evidence="3" id="KW-1185">Reference proteome</keyword>
<comment type="caution">
    <text evidence="2">The sequence shown here is derived from an EMBL/GenBank/DDBJ whole genome shotgun (WGS) entry which is preliminary data.</text>
</comment>
<feature type="domain" description="RNB" evidence="1">
    <location>
        <begin position="236"/>
        <end position="538"/>
    </location>
</feature>
<dbReference type="GO" id="GO:0006402">
    <property type="term" value="P:mRNA catabolic process"/>
    <property type="evidence" value="ECO:0007669"/>
    <property type="project" value="TreeGrafter"/>
</dbReference>
<protein>
    <submittedName>
        <fullName evidence="2">Ribonuclease II</fullName>
    </submittedName>
</protein>
<dbReference type="PANTHER" id="PTHR23355:SF9">
    <property type="entry name" value="DIS3-LIKE EXONUCLEASE 2"/>
    <property type="match status" value="1"/>
</dbReference>
<evidence type="ECO:0000313" key="3">
    <source>
        <dbReference type="Proteomes" id="UP000016368"/>
    </source>
</evidence>
<dbReference type="Proteomes" id="UP000016368">
    <property type="component" value="Unassembled WGS sequence"/>
</dbReference>
<dbReference type="GO" id="GO:0003723">
    <property type="term" value="F:RNA binding"/>
    <property type="evidence" value="ECO:0007669"/>
    <property type="project" value="InterPro"/>
</dbReference>
<dbReference type="InterPro" id="IPR001900">
    <property type="entry name" value="RNase_II/R"/>
</dbReference>
<dbReference type="STRING" id="887062.HGR_10610"/>
<dbReference type="SUPFAM" id="SSF50249">
    <property type="entry name" value="Nucleic acid-binding proteins"/>
    <property type="match status" value="1"/>
</dbReference>
<dbReference type="InterPro" id="IPR012340">
    <property type="entry name" value="NA-bd_OB-fold"/>
</dbReference>
<dbReference type="RefSeq" id="WP_006298190.1">
    <property type="nucleotide sequence ID" value="NZ_AEGR01000061.1"/>
</dbReference>
<accession>F3KUI8</accession>
<dbReference type="GO" id="GO:0005829">
    <property type="term" value="C:cytosol"/>
    <property type="evidence" value="ECO:0007669"/>
    <property type="project" value="TreeGrafter"/>
</dbReference>
<evidence type="ECO:0000259" key="1">
    <source>
        <dbReference type="SMART" id="SM00955"/>
    </source>
</evidence>
<dbReference type="PANTHER" id="PTHR23355">
    <property type="entry name" value="RIBONUCLEASE"/>
    <property type="match status" value="1"/>
</dbReference>
<dbReference type="eggNOG" id="COG0557">
    <property type="taxonomic scope" value="Bacteria"/>
</dbReference>
<dbReference type="SMART" id="SM00955">
    <property type="entry name" value="RNB"/>
    <property type="match status" value="1"/>
</dbReference>
<organism evidence="2 3">
    <name type="scientific">Hylemonella gracilis ATCC 19624</name>
    <dbReference type="NCBI Taxonomy" id="887062"/>
    <lineage>
        <taxon>Bacteria</taxon>
        <taxon>Pseudomonadati</taxon>
        <taxon>Pseudomonadota</taxon>
        <taxon>Betaproteobacteria</taxon>
        <taxon>Burkholderiales</taxon>
        <taxon>Comamonadaceae</taxon>
        <taxon>Hylemonella</taxon>
    </lineage>
</organism>
<name>F3KUI8_9BURK</name>
<reference evidence="2 3" key="1">
    <citation type="journal article" date="2011" name="EMBO J.">
        <title>Structural diversity of bacterial flagellar motors.</title>
        <authorList>
            <person name="Chen S."/>
            <person name="Beeby M."/>
            <person name="Murphy G.E."/>
            <person name="Leadbetter J.R."/>
            <person name="Hendrixson D.R."/>
            <person name="Briegel A."/>
            <person name="Li Z."/>
            <person name="Shi J."/>
            <person name="Tocheva E.I."/>
            <person name="Muller A."/>
            <person name="Dobro M.J."/>
            <person name="Jensen G.J."/>
        </authorList>
    </citation>
    <scope>NUCLEOTIDE SEQUENCE [LARGE SCALE GENOMIC DNA]</scope>
    <source>
        <strain evidence="2 3">ATCC 19624</strain>
    </source>
</reference>
<proteinExistence type="predicted"/>
<evidence type="ECO:0000313" key="2">
    <source>
        <dbReference type="EMBL" id="EGI76565.1"/>
    </source>
</evidence>